<dbReference type="AlphaFoldDB" id="V7ALB7"/>
<dbReference type="InterPro" id="IPR012677">
    <property type="entry name" value="Nucleotide-bd_a/b_plait_sf"/>
</dbReference>
<dbReference type="InterPro" id="IPR000504">
    <property type="entry name" value="RRM_dom"/>
</dbReference>
<dbReference type="PANTHER" id="PTHR34427">
    <property type="entry name" value="DUF4283 DOMAIN PROTEIN"/>
    <property type="match status" value="1"/>
</dbReference>
<evidence type="ECO:0000256" key="1">
    <source>
        <dbReference type="PROSITE-ProRule" id="PRU00176"/>
    </source>
</evidence>
<dbReference type="SMART" id="SM00360">
    <property type="entry name" value="RRM"/>
    <property type="match status" value="1"/>
</dbReference>
<protein>
    <recommendedName>
        <fullName evidence="2">RRM domain-containing protein</fullName>
    </recommendedName>
</protein>
<organism evidence="3 4">
    <name type="scientific">Phaseolus vulgaris</name>
    <name type="common">Kidney bean</name>
    <name type="synonym">French bean</name>
    <dbReference type="NCBI Taxonomy" id="3885"/>
    <lineage>
        <taxon>Eukaryota</taxon>
        <taxon>Viridiplantae</taxon>
        <taxon>Streptophyta</taxon>
        <taxon>Embryophyta</taxon>
        <taxon>Tracheophyta</taxon>
        <taxon>Spermatophyta</taxon>
        <taxon>Magnoliopsida</taxon>
        <taxon>eudicotyledons</taxon>
        <taxon>Gunneridae</taxon>
        <taxon>Pentapetalae</taxon>
        <taxon>rosids</taxon>
        <taxon>fabids</taxon>
        <taxon>Fabales</taxon>
        <taxon>Fabaceae</taxon>
        <taxon>Papilionoideae</taxon>
        <taxon>50 kb inversion clade</taxon>
        <taxon>NPAAA clade</taxon>
        <taxon>indigoferoid/millettioid clade</taxon>
        <taxon>Phaseoleae</taxon>
        <taxon>Phaseolus</taxon>
    </lineage>
</organism>
<sequence length="647" mass="73175">MNQGGTSFFFSNFPFDLRELDLWKIFRRWGRVNDLFISNRLNIKKQRFGFVRFQGVQNIKELEYHLNTIWIGSWKLNVNRPKYNRATDTRKEWNVKLKEKVTVAEKETKKEWREKGSNTYANAVTHGYRSRAQTQNKENVHAIHFRAEETPREWLRKCYIGRVSDLSKVSSLNESQIYGGFHVLLKGENETKINEAIAENKDWFEELFDTIIPWEEQFVAVDKLVWVRCRGLPLKLWNFDCFKHIAALLGTLVEIDEATLALEELEYARFKIRVPVGCEAKITSYMKINEVLYQVSVEEESTVPDYKLCQCHWTEGSEGMDSEEGSIASNVSARLGSRDFEDGSKVAEENLMVEPIVTVDGSEAISDRPIGSLSVPNFSTIIRKDDLGANSPTTLSRADVDKRIGLPELAQDGLVYATCAEKGGGCERKIFLEALSKSGPTVYSEEKLWNGSLGRLPTSENFISLDELEQRGLSGIDKVTSHQVNARNRATSVLPSISFEVTKEKRRSTPCTTNLAAEGIADLETQISTPAEGNKGGFHGSSKSVSRVEDSLANHQKKHVCNSINSNSFETMDRRVFWVGESSKSSKRDERKNIRSTLSQISNSVSDTAIDNCNSLFWLKHGSLETIRVWELAKQLGASCGEEGKVM</sequence>
<dbReference type="InterPro" id="IPR035979">
    <property type="entry name" value="RBD_domain_sf"/>
</dbReference>
<dbReference type="eggNOG" id="ENOG502RRJS">
    <property type="taxonomic scope" value="Eukaryota"/>
</dbReference>
<dbReference type="SUPFAM" id="SSF54928">
    <property type="entry name" value="RNA-binding domain, RBD"/>
    <property type="match status" value="1"/>
</dbReference>
<feature type="non-terminal residue" evidence="3">
    <location>
        <position position="647"/>
    </location>
</feature>
<dbReference type="PROSITE" id="PS50102">
    <property type="entry name" value="RRM"/>
    <property type="match status" value="1"/>
</dbReference>
<dbReference type="Gene3D" id="3.30.70.330">
    <property type="match status" value="1"/>
</dbReference>
<reference evidence="4" key="1">
    <citation type="journal article" date="2014" name="Nat. Genet.">
        <title>A reference genome for common bean and genome-wide analysis of dual domestications.</title>
        <authorList>
            <person name="Schmutz J."/>
            <person name="McClean P.E."/>
            <person name="Mamidi S."/>
            <person name="Wu G.A."/>
            <person name="Cannon S.B."/>
            <person name="Grimwood J."/>
            <person name="Jenkins J."/>
            <person name="Shu S."/>
            <person name="Song Q."/>
            <person name="Chavarro C."/>
            <person name="Torres-Torres M."/>
            <person name="Geffroy V."/>
            <person name="Moghaddam S.M."/>
            <person name="Gao D."/>
            <person name="Abernathy B."/>
            <person name="Barry K."/>
            <person name="Blair M."/>
            <person name="Brick M.A."/>
            <person name="Chovatia M."/>
            <person name="Gepts P."/>
            <person name="Goodstein D.M."/>
            <person name="Gonzales M."/>
            <person name="Hellsten U."/>
            <person name="Hyten D.L."/>
            <person name="Jia G."/>
            <person name="Kelly J.D."/>
            <person name="Kudrna D."/>
            <person name="Lee R."/>
            <person name="Richard M.M."/>
            <person name="Miklas P.N."/>
            <person name="Osorno J.M."/>
            <person name="Rodrigues J."/>
            <person name="Thareau V."/>
            <person name="Urrea C.A."/>
            <person name="Wang M."/>
            <person name="Yu Y."/>
            <person name="Zhang M."/>
            <person name="Wing R.A."/>
            <person name="Cregan P.B."/>
            <person name="Rokhsar D.S."/>
            <person name="Jackson S.A."/>
        </authorList>
    </citation>
    <scope>NUCLEOTIDE SEQUENCE [LARGE SCALE GENOMIC DNA]</scope>
    <source>
        <strain evidence="4">cv. G19833</strain>
    </source>
</reference>
<dbReference type="CDD" id="cd00590">
    <property type="entry name" value="RRM_SF"/>
    <property type="match status" value="1"/>
</dbReference>
<dbReference type="OrthoDB" id="1418158at2759"/>
<dbReference type="Pfam" id="PF00076">
    <property type="entry name" value="RRM_1"/>
    <property type="match status" value="1"/>
</dbReference>
<accession>V7ALB7</accession>
<keyword evidence="4" id="KW-1185">Reference proteome</keyword>
<evidence type="ECO:0000313" key="4">
    <source>
        <dbReference type="Proteomes" id="UP000000226"/>
    </source>
</evidence>
<dbReference type="Proteomes" id="UP000000226">
    <property type="component" value="Chromosome 10"/>
</dbReference>
<gene>
    <name evidence="3" type="ORF">PHAVU_010G016100g</name>
</gene>
<keyword evidence="1" id="KW-0694">RNA-binding</keyword>
<dbReference type="PANTHER" id="PTHR34427:SF5">
    <property type="entry name" value="DUF4283 DOMAIN-CONTAINING PROTEIN"/>
    <property type="match status" value="1"/>
</dbReference>
<dbReference type="EMBL" id="CM002297">
    <property type="protein sequence ID" value="ESW06055.1"/>
    <property type="molecule type" value="Genomic_DNA"/>
</dbReference>
<dbReference type="Gramene" id="ESW06055">
    <property type="protein sequence ID" value="ESW06055"/>
    <property type="gene ID" value="PHAVU_010G016100g"/>
</dbReference>
<proteinExistence type="predicted"/>
<name>V7ALB7_PHAVU</name>
<evidence type="ECO:0000313" key="3">
    <source>
        <dbReference type="EMBL" id="ESW06055.1"/>
    </source>
</evidence>
<dbReference type="SMR" id="V7ALB7"/>
<evidence type="ECO:0000259" key="2">
    <source>
        <dbReference type="PROSITE" id="PS50102"/>
    </source>
</evidence>
<feature type="domain" description="RRM" evidence="2">
    <location>
        <begin position="6"/>
        <end position="83"/>
    </location>
</feature>
<dbReference type="GO" id="GO:0003723">
    <property type="term" value="F:RNA binding"/>
    <property type="evidence" value="ECO:0007669"/>
    <property type="project" value="UniProtKB-UniRule"/>
</dbReference>
<dbReference type="OMA" id="GCERKIF"/>